<evidence type="ECO:0000313" key="1">
    <source>
        <dbReference type="EMBL" id="PHQ52787.1"/>
    </source>
</evidence>
<dbReference type="Pfam" id="PF13489">
    <property type="entry name" value="Methyltransf_23"/>
    <property type="match status" value="1"/>
</dbReference>
<dbReference type="GO" id="GO:0008168">
    <property type="term" value="F:methyltransferase activity"/>
    <property type="evidence" value="ECO:0007669"/>
    <property type="project" value="UniProtKB-KW"/>
</dbReference>
<protein>
    <submittedName>
        <fullName evidence="1">Methyltransferase type 12</fullName>
    </submittedName>
</protein>
<comment type="caution">
    <text evidence="1">The sequence shown here is derived from an EMBL/GenBank/DDBJ whole genome shotgun (WGS) entry which is preliminary data.</text>
</comment>
<accession>A0A2G1XNG3</accession>
<dbReference type="OrthoDB" id="3779937at2"/>
<gene>
    <name evidence="1" type="ORF">BLA24_05865</name>
</gene>
<keyword evidence="1" id="KW-0808">Transferase</keyword>
<dbReference type="CDD" id="cd02440">
    <property type="entry name" value="AdoMet_MTases"/>
    <property type="match status" value="1"/>
</dbReference>
<dbReference type="Proteomes" id="UP000222531">
    <property type="component" value="Unassembled WGS sequence"/>
</dbReference>
<dbReference type="SUPFAM" id="SSF53335">
    <property type="entry name" value="S-adenosyl-L-methionine-dependent methyltransferases"/>
    <property type="match status" value="1"/>
</dbReference>
<keyword evidence="2" id="KW-1185">Reference proteome</keyword>
<dbReference type="RefSeq" id="WP_099198095.1">
    <property type="nucleotide sequence ID" value="NZ_JBIRXA010000002.1"/>
</dbReference>
<dbReference type="EMBL" id="NHZO01000072">
    <property type="protein sequence ID" value="PHQ52787.1"/>
    <property type="molecule type" value="Genomic_DNA"/>
</dbReference>
<evidence type="ECO:0000313" key="2">
    <source>
        <dbReference type="Proteomes" id="UP000222531"/>
    </source>
</evidence>
<keyword evidence="1" id="KW-0489">Methyltransferase</keyword>
<dbReference type="GO" id="GO:0032259">
    <property type="term" value="P:methylation"/>
    <property type="evidence" value="ECO:0007669"/>
    <property type="project" value="UniProtKB-KW"/>
</dbReference>
<reference evidence="1 2" key="1">
    <citation type="journal article" date="2017" name="Biochemistry">
        <title>Identification of the Biosynthetic Pathway for the Antibiotic Bicyclomycin.</title>
        <authorList>
            <person name="Patteson J."/>
            <person name="Cai W."/>
            <person name="Johnson R.A."/>
            <person name="Santa Maria K."/>
            <person name="Li B."/>
        </authorList>
    </citation>
    <scope>NUCLEOTIDE SEQUENCE [LARGE SCALE GENOMIC DNA]</scope>
    <source>
        <strain evidence="1 2">ATCC 21532</strain>
    </source>
</reference>
<sequence>MTAQAETVAELRHRYRRDLAPGVERFFEPRRVTCPWCSSDRLRERLRTTDLIQHKPGTFVVEECRACGHRFQNPRLTPEGLDFYYRDFYDGLGARTADLIFRSPGSEARHRAVARSVAPFTDPRRWLDVGTGHGHFPKVAKEVFPRTAFDGLDLGEGVETAAREGRIEEAHRGSFTELADGMAGHYDVVSMHHYLEHTPDPRRQLTAARTALRPGGLLLVEVPNPESAYATLLGRWWLPWFQPQHLHLIPSRNLRGAVCELGFTVVTTERGAAHQPVDLAAAVALRMFDLMPRGDAPWHPGPPTALARSLRTAVLAAALPAVAAAYGLDRLVAPVARRAGLSNAYRLVARRD</sequence>
<proteinExistence type="predicted"/>
<dbReference type="Gene3D" id="3.40.50.150">
    <property type="entry name" value="Vaccinia Virus protein VP39"/>
    <property type="match status" value="1"/>
</dbReference>
<dbReference type="AlphaFoldDB" id="A0A2G1XNG3"/>
<organism evidence="1 2">
    <name type="scientific">Streptomyces cinnamoneus</name>
    <name type="common">Streptoverticillium cinnamoneum</name>
    <dbReference type="NCBI Taxonomy" id="53446"/>
    <lineage>
        <taxon>Bacteria</taxon>
        <taxon>Bacillati</taxon>
        <taxon>Actinomycetota</taxon>
        <taxon>Actinomycetes</taxon>
        <taxon>Kitasatosporales</taxon>
        <taxon>Streptomycetaceae</taxon>
        <taxon>Streptomyces</taxon>
        <taxon>Streptomyces cinnamoneus group</taxon>
    </lineage>
</organism>
<name>A0A2G1XNG3_STRCJ</name>
<dbReference type="InterPro" id="IPR029063">
    <property type="entry name" value="SAM-dependent_MTases_sf"/>
</dbReference>